<proteinExistence type="predicted"/>
<gene>
    <name evidence="2" type="ORF">ATSB10_14820</name>
</gene>
<evidence type="ECO:0000313" key="2">
    <source>
        <dbReference type="EMBL" id="AND68936.1"/>
    </source>
</evidence>
<dbReference type="AlphaFoldDB" id="A0A160MZW7"/>
<protein>
    <submittedName>
        <fullName evidence="2">Uncharacterized protein</fullName>
    </submittedName>
</protein>
<dbReference type="Proteomes" id="UP000077255">
    <property type="component" value="Chromosome"/>
</dbReference>
<dbReference type="EMBL" id="CP014841">
    <property type="protein sequence ID" value="AND68936.1"/>
    <property type="molecule type" value="Genomic_DNA"/>
</dbReference>
<evidence type="ECO:0000313" key="3">
    <source>
        <dbReference type="Proteomes" id="UP000077255"/>
    </source>
</evidence>
<feature type="compositionally biased region" description="Basic residues" evidence="1">
    <location>
        <begin position="1"/>
        <end position="12"/>
    </location>
</feature>
<accession>A0A160MZW7</accession>
<dbReference type="KEGG" id="dtx:ATSB10_14820"/>
<reference evidence="2 3" key="1">
    <citation type="submission" date="2016-02" db="EMBL/GenBank/DDBJ databases">
        <title>Complete genome sequencing and analysis of ATSB10, Dyella thiooxydans isolated from rhizosphere soil of sunflower (Helianthus annuus L.).</title>
        <authorList>
            <person name="Lee Y."/>
            <person name="Hwangbo K."/>
            <person name="Chung H."/>
            <person name="Yoo J."/>
            <person name="Kim K.Y."/>
            <person name="Sa T.M."/>
            <person name="Um Y."/>
            <person name="Madhaiyan M."/>
        </authorList>
    </citation>
    <scope>NUCLEOTIDE SEQUENCE [LARGE SCALE GENOMIC DNA]</scope>
    <source>
        <strain evidence="2 3">ATSB10</strain>
    </source>
</reference>
<organism evidence="2 3">
    <name type="scientific">Dyella thiooxydans</name>
    <dbReference type="NCBI Taxonomy" id="445710"/>
    <lineage>
        <taxon>Bacteria</taxon>
        <taxon>Pseudomonadati</taxon>
        <taxon>Pseudomonadota</taxon>
        <taxon>Gammaproteobacteria</taxon>
        <taxon>Lysobacterales</taxon>
        <taxon>Rhodanobacteraceae</taxon>
        <taxon>Dyella</taxon>
    </lineage>
</organism>
<evidence type="ECO:0000256" key="1">
    <source>
        <dbReference type="SAM" id="MobiDB-lite"/>
    </source>
</evidence>
<feature type="region of interest" description="Disordered" evidence="1">
    <location>
        <begin position="1"/>
        <end position="34"/>
    </location>
</feature>
<keyword evidence="3" id="KW-1185">Reference proteome</keyword>
<name>A0A160MZW7_9GAMM</name>
<sequence>MGGSHRRCRRRESARGRGGCQQREEHGAGTGAHAAQIFGRLAEGTAVAGRGRGRNEGVRCTPRLLVAGKVH</sequence>